<evidence type="ECO:0000313" key="8">
    <source>
        <dbReference type="Proteomes" id="UP000823927"/>
    </source>
</evidence>
<feature type="domain" description="Amidohydrolase-related" evidence="6">
    <location>
        <begin position="7"/>
        <end position="313"/>
    </location>
</feature>
<dbReference type="GO" id="GO:0047596">
    <property type="term" value="F:6-methylsalicylate decarboxylase activity"/>
    <property type="evidence" value="ECO:0007669"/>
    <property type="project" value="UniProtKB-EC"/>
</dbReference>
<organism evidence="7 8">
    <name type="scientific">Candidatus Scybalocola faecigallinarum</name>
    <dbReference type="NCBI Taxonomy" id="2840941"/>
    <lineage>
        <taxon>Bacteria</taxon>
        <taxon>Bacillati</taxon>
        <taxon>Bacillota</taxon>
        <taxon>Clostridia</taxon>
        <taxon>Lachnospirales</taxon>
        <taxon>Lachnospiraceae</taxon>
        <taxon>Lachnospiraceae incertae sedis</taxon>
        <taxon>Candidatus Scybalocola (ex Gilroy et al. 2021)</taxon>
    </lineage>
</organism>
<dbReference type="PANTHER" id="PTHR21240">
    <property type="entry name" value="2-AMINO-3-CARBOXYLMUCONATE-6-SEMIALDEHYDE DECARBOXYLASE"/>
    <property type="match status" value="1"/>
</dbReference>
<keyword evidence="2" id="KW-0862">Zinc</keyword>
<dbReference type="SUPFAM" id="SSF51556">
    <property type="entry name" value="Metallo-dependent hydrolases"/>
    <property type="match status" value="1"/>
</dbReference>
<evidence type="ECO:0000256" key="3">
    <source>
        <dbReference type="ARBA" id="ARBA00023239"/>
    </source>
</evidence>
<dbReference type="PANTHER" id="PTHR21240:SF29">
    <property type="entry name" value="AMIDOHYDROLASE-RELATED DOMAIN-CONTAINING PROTEIN"/>
    <property type="match status" value="1"/>
</dbReference>
<dbReference type="Pfam" id="PF04909">
    <property type="entry name" value="Amidohydro_2"/>
    <property type="match status" value="1"/>
</dbReference>
<keyword evidence="3" id="KW-0456">Lyase</keyword>
<comment type="catalytic activity">
    <reaction evidence="4">
        <text>6-methylsalicylate + H(+) = 3-methylphenol + CO2</text>
        <dbReference type="Rhea" id="RHEA:23112"/>
        <dbReference type="ChEBI" id="CHEBI:15378"/>
        <dbReference type="ChEBI" id="CHEBI:16526"/>
        <dbReference type="ChEBI" id="CHEBI:17231"/>
        <dbReference type="ChEBI" id="CHEBI:36658"/>
        <dbReference type="EC" id="4.1.1.52"/>
    </reaction>
    <physiologicalReaction direction="left-to-right" evidence="4">
        <dbReference type="Rhea" id="RHEA:23113"/>
    </physiologicalReaction>
</comment>
<reference evidence="7" key="1">
    <citation type="submission" date="2020-10" db="EMBL/GenBank/DDBJ databases">
        <authorList>
            <person name="Gilroy R."/>
        </authorList>
    </citation>
    <scope>NUCLEOTIDE SEQUENCE</scope>
    <source>
        <strain evidence="7">CHK178-757</strain>
    </source>
</reference>
<dbReference type="EC" id="4.1.1.52" evidence="5"/>
<dbReference type="GO" id="GO:0016787">
    <property type="term" value="F:hydrolase activity"/>
    <property type="evidence" value="ECO:0007669"/>
    <property type="project" value="InterPro"/>
</dbReference>
<accession>A0A9D1JRC2</accession>
<dbReference type="GO" id="GO:0046872">
    <property type="term" value="F:metal ion binding"/>
    <property type="evidence" value="ECO:0007669"/>
    <property type="project" value="UniProtKB-KW"/>
</dbReference>
<evidence type="ECO:0000259" key="6">
    <source>
        <dbReference type="Pfam" id="PF04909"/>
    </source>
</evidence>
<dbReference type="GO" id="GO:0005829">
    <property type="term" value="C:cytosol"/>
    <property type="evidence" value="ECO:0007669"/>
    <property type="project" value="TreeGrafter"/>
</dbReference>
<dbReference type="InterPro" id="IPR032465">
    <property type="entry name" value="ACMSD"/>
</dbReference>
<evidence type="ECO:0000313" key="7">
    <source>
        <dbReference type="EMBL" id="HIS47624.1"/>
    </source>
</evidence>
<gene>
    <name evidence="7" type="ORF">IAB46_08740</name>
</gene>
<evidence type="ECO:0000256" key="5">
    <source>
        <dbReference type="ARBA" id="ARBA00038889"/>
    </source>
</evidence>
<dbReference type="EMBL" id="DVIT01000030">
    <property type="protein sequence ID" value="HIS47624.1"/>
    <property type="molecule type" value="Genomic_DNA"/>
</dbReference>
<dbReference type="InterPro" id="IPR006680">
    <property type="entry name" value="Amidohydro-rel"/>
</dbReference>
<proteinExistence type="predicted"/>
<comment type="caution">
    <text evidence="7">The sequence shown here is derived from an EMBL/GenBank/DDBJ whole genome shotgun (WGS) entry which is preliminary data.</text>
</comment>
<dbReference type="GO" id="GO:0019748">
    <property type="term" value="P:secondary metabolic process"/>
    <property type="evidence" value="ECO:0007669"/>
    <property type="project" value="TreeGrafter"/>
</dbReference>
<dbReference type="InterPro" id="IPR032466">
    <property type="entry name" value="Metal_Hydrolase"/>
</dbReference>
<sequence>MGNKIMDIHSHFVPEVYAAALKKHNALLEDVFPTPCWDVESHLDFMDQAGIAWSLLSISSPQPYFGDASESRELCRAINEYGAKLKKDFPDRFGYAACLPLPDIQGAVLEARYALENLGVNAIKLASNSRGLYLGEDAMEPLFQYLNDMSAVVIIHPHRPEPLKEGIFTAGPVPLFEFMCDTTRAVMNLIARGHLKKYNRIKFVVPHCGAFLPNIFQRFEGISQILAPKGLMEKVDVKEAFASLYFDTAGNPVPYLLDLLRHFVPDSHILYGSDHPYTPDSQKLELLQALKDQLKEAPTLSEDILYKNAQELFSSDLLHKIFDL</sequence>
<keyword evidence="1" id="KW-0479">Metal-binding</keyword>
<evidence type="ECO:0000256" key="2">
    <source>
        <dbReference type="ARBA" id="ARBA00022833"/>
    </source>
</evidence>
<dbReference type="Proteomes" id="UP000823927">
    <property type="component" value="Unassembled WGS sequence"/>
</dbReference>
<protein>
    <recommendedName>
        <fullName evidence="5">6-methylsalicylate decarboxylase</fullName>
        <ecNumber evidence="5">4.1.1.52</ecNumber>
    </recommendedName>
</protein>
<evidence type="ECO:0000256" key="1">
    <source>
        <dbReference type="ARBA" id="ARBA00022723"/>
    </source>
</evidence>
<dbReference type="AlphaFoldDB" id="A0A9D1JRC2"/>
<evidence type="ECO:0000256" key="4">
    <source>
        <dbReference type="ARBA" id="ARBA00036832"/>
    </source>
</evidence>
<reference evidence="7" key="2">
    <citation type="journal article" date="2021" name="PeerJ">
        <title>Extensive microbial diversity within the chicken gut microbiome revealed by metagenomics and culture.</title>
        <authorList>
            <person name="Gilroy R."/>
            <person name="Ravi A."/>
            <person name="Getino M."/>
            <person name="Pursley I."/>
            <person name="Horton D.L."/>
            <person name="Alikhan N.F."/>
            <person name="Baker D."/>
            <person name="Gharbi K."/>
            <person name="Hall N."/>
            <person name="Watson M."/>
            <person name="Adriaenssens E.M."/>
            <person name="Foster-Nyarko E."/>
            <person name="Jarju S."/>
            <person name="Secka A."/>
            <person name="Antonio M."/>
            <person name="Oren A."/>
            <person name="Chaudhuri R.R."/>
            <person name="La Ragione R."/>
            <person name="Hildebrand F."/>
            <person name="Pallen M.J."/>
        </authorList>
    </citation>
    <scope>NUCLEOTIDE SEQUENCE</scope>
    <source>
        <strain evidence="7">CHK178-757</strain>
    </source>
</reference>
<name>A0A9D1JRC2_9FIRM</name>
<dbReference type="Gene3D" id="3.20.20.140">
    <property type="entry name" value="Metal-dependent hydrolases"/>
    <property type="match status" value="1"/>
</dbReference>